<accession>A0ACA9M1C9</accession>
<proteinExistence type="predicted"/>
<gene>
    <name evidence="1" type="ORF">RPERSI_LOCUS4253</name>
</gene>
<sequence>EITINRIQVYVKFGVPITQRDSGEIKRKSIAMTRSKVVKCAETERCEKYFREAGDKWQMDSQHKDEALNLIKLKYRY</sequence>
<reference evidence="1" key="1">
    <citation type="submission" date="2021-06" db="EMBL/GenBank/DDBJ databases">
        <authorList>
            <person name="Kallberg Y."/>
            <person name="Tangrot J."/>
            <person name="Rosling A."/>
        </authorList>
    </citation>
    <scope>NUCLEOTIDE SEQUENCE</scope>
    <source>
        <strain evidence="1">MA461A</strain>
    </source>
</reference>
<organism evidence="1 2">
    <name type="scientific">Racocetra persica</name>
    <dbReference type="NCBI Taxonomy" id="160502"/>
    <lineage>
        <taxon>Eukaryota</taxon>
        <taxon>Fungi</taxon>
        <taxon>Fungi incertae sedis</taxon>
        <taxon>Mucoromycota</taxon>
        <taxon>Glomeromycotina</taxon>
        <taxon>Glomeromycetes</taxon>
        <taxon>Diversisporales</taxon>
        <taxon>Gigasporaceae</taxon>
        <taxon>Racocetra</taxon>
    </lineage>
</organism>
<dbReference type="Proteomes" id="UP000789920">
    <property type="component" value="Unassembled WGS sequence"/>
</dbReference>
<comment type="caution">
    <text evidence="1">The sequence shown here is derived from an EMBL/GenBank/DDBJ whole genome shotgun (WGS) entry which is preliminary data.</text>
</comment>
<dbReference type="EMBL" id="CAJVQC010005749">
    <property type="protein sequence ID" value="CAG8558233.1"/>
    <property type="molecule type" value="Genomic_DNA"/>
</dbReference>
<protein>
    <submittedName>
        <fullName evidence="1">28689_t:CDS:1</fullName>
    </submittedName>
</protein>
<keyword evidence="2" id="KW-1185">Reference proteome</keyword>
<evidence type="ECO:0000313" key="2">
    <source>
        <dbReference type="Proteomes" id="UP000789920"/>
    </source>
</evidence>
<evidence type="ECO:0000313" key="1">
    <source>
        <dbReference type="EMBL" id="CAG8558233.1"/>
    </source>
</evidence>
<feature type="non-terminal residue" evidence="1">
    <location>
        <position position="1"/>
    </location>
</feature>
<name>A0ACA9M1C9_9GLOM</name>